<comment type="caution">
    <text evidence="1">The sequence shown here is derived from an EMBL/GenBank/DDBJ whole genome shotgun (WGS) entry which is preliminary data.</text>
</comment>
<dbReference type="RefSeq" id="WP_213670979.1">
    <property type="nucleotide sequence ID" value="NZ_JAHCDA010000003.1"/>
</dbReference>
<protein>
    <submittedName>
        <fullName evidence="1">Uncharacterized protein</fullName>
    </submittedName>
</protein>
<dbReference type="EMBL" id="JAHCDA010000003">
    <property type="protein sequence ID" value="MBS7812271.1"/>
    <property type="molecule type" value="Genomic_DNA"/>
</dbReference>
<name>A0ABS5QF23_9PROT</name>
<dbReference type="Proteomes" id="UP000766336">
    <property type="component" value="Unassembled WGS sequence"/>
</dbReference>
<proteinExistence type="predicted"/>
<organism evidence="1 2">
    <name type="scientific">Roseococcus pinisoli</name>
    <dbReference type="NCBI Taxonomy" id="2835040"/>
    <lineage>
        <taxon>Bacteria</taxon>
        <taxon>Pseudomonadati</taxon>
        <taxon>Pseudomonadota</taxon>
        <taxon>Alphaproteobacteria</taxon>
        <taxon>Acetobacterales</taxon>
        <taxon>Roseomonadaceae</taxon>
        <taxon>Roseococcus</taxon>
    </lineage>
</organism>
<gene>
    <name evidence="1" type="ORF">KHU32_15080</name>
</gene>
<reference evidence="1 2" key="1">
    <citation type="submission" date="2021-05" db="EMBL/GenBank/DDBJ databases">
        <title>Roseococcus sp. XZZS9, whole genome shotgun sequencing project.</title>
        <authorList>
            <person name="Zhao G."/>
            <person name="Shen L."/>
        </authorList>
    </citation>
    <scope>NUCLEOTIDE SEQUENCE [LARGE SCALE GENOMIC DNA]</scope>
    <source>
        <strain evidence="1 2">XZZS9</strain>
    </source>
</reference>
<accession>A0ABS5QF23</accession>
<evidence type="ECO:0000313" key="2">
    <source>
        <dbReference type="Proteomes" id="UP000766336"/>
    </source>
</evidence>
<evidence type="ECO:0000313" key="1">
    <source>
        <dbReference type="EMBL" id="MBS7812271.1"/>
    </source>
</evidence>
<sequence>MPKKTRRVHFLVSLDLPPDTTRTDQAKSIGDLIRYGKASIGQPGDPTNVRARALTNADVLLKQNVFNEATDAVLADRPENGKKELMKATIRAFITAVNAIQRSRKV</sequence>
<keyword evidence="2" id="KW-1185">Reference proteome</keyword>